<evidence type="ECO:0000313" key="5">
    <source>
        <dbReference type="EMBL" id="CAA6128832.1"/>
    </source>
</evidence>
<dbReference type="EMBL" id="CAIIGD010000018">
    <property type="protein sequence ID" value="CAC8238884.1"/>
    <property type="molecule type" value="Genomic_DNA"/>
</dbReference>
<dbReference type="EMBL" id="CAIGXB010000017">
    <property type="protein sequence ID" value="CAC5811444.1"/>
    <property type="molecule type" value="Genomic_DNA"/>
</dbReference>
<dbReference type="EMBL" id="CACTQT010000023">
    <property type="protein sequence ID" value="CAA4399408.1"/>
    <property type="molecule type" value="Genomic_DNA"/>
</dbReference>
<evidence type="ECO:0000313" key="9">
    <source>
        <dbReference type="EMBL" id="RZH95698.1"/>
    </source>
</evidence>
<name>A0A2I7Y935_STAAU</name>
<evidence type="ECO:0000313" key="18">
    <source>
        <dbReference type="Proteomes" id="UP000507112"/>
    </source>
</evidence>
<evidence type="ECO:0000313" key="11">
    <source>
        <dbReference type="Proteomes" id="UP000442696"/>
    </source>
</evidence>
<dbReference type="EMBL" id="CACUNS010000024">
    <property type="protein sequence ID" value="CAA6128832.1"/>
    <property type="molecule type" value="Genomic_DNA"/>
</dbReference>
<comment type="caution">
    <text evidence="3">The sequence shown here is derived from an EMBL/GenBank/DDBJ whole genome shotgun (WGS) entry which is preliminary data.</text>
</comment>
<accession>A0A2I7Y935</accession>
<dbReference type="Proteomes" id="UP000443708">
    <property type="component" value="Unassembled WGS sequence"/>
</dbReference>
<dbReference type="Proteomes" id="UP000459702">
    <property type="component" value="Unassembled WGS sequence"/>
</dbReference>
<evidence type="ECO:0000313" key="17">
    <source>
        <dbReference type="Proteomes" id="UP000505390"/>
    </source>
</evidence>
<dbReference type="Proteomes" id="UP000442782">
    <property type="component" value="Unassembled WGS sequence"/>
</dbReference>
<evidence type="ECO:0000313" key="16">
    <source>
        <dbReference type="Proteomes" id="UP000459702"/>
    </source>
</evidence>
<evidence type="ECO:0000313" key="2">
    <source>
        <dbReference type="EMBL" id="CAA4168442.1"/>
    </source>
</evidence>
<reference evidence="11 12" key="2">
    <citation type="submission" date="2019-12" db="EMBL/GenBank/DDBJ databases">
        <authorList>
            <consortium name="Pathogen Informatics"/>
        </authorList>
    </citation>
    <scope>NUCLEOTIDE SEQUENCE [LARGE SCALE GENOMIC DNA]</scope>
    <source>
        <strain evidence="8 18">MOS105</strain>
        <strain evidence="1 14">S040_N01_C01</strain>
        <strain evidence="2 12">S087_N01_C01</strain>
        <strain evidence="7 17">SG160</strain>
        <strain evidence="5 16">T012_N10_C04</strain>
        <strain evidence="3 11">T012_N16_C08</strain>
        <strain evidence="4 13">T065_N03_C06</strain>
        <strain evidence="6 15">T197_A02_C01</strain>
    </source>
</reference>
<evidence type="ECO:0000313" key="12">
    <source>
        <dbReference type="Proteomes" id="UP000442782"/>
    </source>
</evidence>
<evidence type="ECO:0000313" key="7">
    <source>
        <dbReference type="EMBL" id="CAC5811444.1"/>
    </source>
</evidence>
<organism evidence="3 11">
    <name type="scientific">Staphylococcus aureus</name>
    <dbReference type="NCBI Taxonomy" id="1280"/>
    <lineage>
        <taxon>Bacteria</taxon>
        <taxon>Bacillati</taxon>
        <taxon>Bacillota</taxon>
        <taxon>Bacilli</taxon>
        <taxon>Bacillales</taxon>
        <taxon>Staphylococcaceae</taxon>
        <taxon>Staphylococcus</taxon>
    </lineage>
</organism>
<evidence type="ECO:0000313" key="4">
    <source>
        <dbReference type="EMBL" id="CAA4707057.1"/>
    </source>
</evidence>
<evidence type="ECO:0000313" key="1">
    <source>
        <dbReference type="EMBL" id="CAA4167820.1"/>
    </source>
</evidence>
<evidence type="ECO:0000313" key="15">
    <source>
        <dbReference type="Proteomes" id="UP000459586"/>
    </source>
</evidence>
<evidence type="ECO:0000313" key="13">
    <source>
        <dbReference type="Proteomes" id="UP000443506"/>
    </source>
</evidence>
<dbReference type="EMBL" id="CACURZ010000022">
    <property type="protein sequence ID" value="CAA6391223.1"/>
    <property type="molecule type" value="Genomic_DNA"/>
</dbReference>
<dbReference type="EMBL" id="CACTOE010000031">
    <property type="protein sequence ID" value="CAA4168442.1"/>
    <property type="molecule type" value="Genomic_DNA"/>
</dbReference>
<dbReference type="Proteomes" id="UP000505390">
    <property type="component" value="Unassembled WGS sequence"/>
</dbReference>
<dbReference type="Proteomes" id="UP000459586">
    <property type="component" value="Unassembled WGS sequence"/>
</dbReference>
<dbReference type="AlphaFoldDB" id="A0A2I7Y935"/>
<dbReference type="EMBL" id="CACTPI010000021">
    <property type="protein sequence ID" value="CAA4167820.1"/>
    <property type="molecule type" value="Genomic_DNA"/>
</dbReference>
<gene>
    <name evidence="9" type="ORF">EIG94_01815</name>
    <name evidence="2" type="ORF">SAMEA1029512_02743</name>
    <name evidence="1" type="ORF">SAMEA1029528_02728</name>
    <name evidence="3" type="ORF">SAMEA2078260_02673</name>
    <name evidence="5" type="ORF">SAMEA2078588_02683</name>
    <name evidence="6" type="ORF">SAMEA2080344_02661</name>
    <name evidence="4" type="ORF">SAMEA2081063_02706</name>
    <name evidence="7" type="ORF">SAMEA4008575_02788</name>
    <name evidence="8" type="ORF">SAMEA70146418_02848</name>
</gene>
<dbReference type="Proteomes" id="UP000293434">
    <property type="component" value="Unassembled WGS sequence"/>
</dbReference>
<sequence length="160" mass="19241">MKSAYQIQKELENKVFKPEYTYEPLISNIEGETIDHIFYAALSVNTELGLPAIILVTKSKKIVTYCLGVDEYMKEECDLLDIDAMQRAYLSEEDFIHKFIRDEIRFEGSFTKEKLPFIDQEALKEYEDFKHNKYKEVEEKYQKELEYKRYLELKEKYENN</sequence>
<dbReference type="EMBL" id="RQTC01000017">
    <property type="protein sequence ID" value="RZH95698.1"/>
    <property type="molecule type" value="Genomic_DNA"/>
</dbReference>
<dbReference type="Proteomes" id="UP000507112">
    <property type="component" value="Unassembled WGS sequence"/>
</dbReference>
<protein>
    <submittedName>
        <fullName evidence="3">Phage protein</fullName>
    </submittedName>
</protein>
<proteinExistence type="predicted"/>
<dbReference type="EMBL" id="CACTWD010000024">
    <property type="protein sequence ID" value="CAA4707057.1"/>
    <property type="molecule type" value="Genomic_DNA"/>
</dbReference>
<dbReference type="Proteomes" id="UP000442696">
    <property type="component" value="Unassembled WGS sequence"/>
</dbReference>
<reference evidence="9 10" key="1">
    <citation type="submission" date="2018-11" db="EMBL/GenBank/DDBJ databases">
        <title>Genomic profiling of Staphylococcus species from a Poultry farm system in KwaZulu-Natal, South Africa.</title>
        <authorList>
            <person name="Amoako D.G."/>
            <person name="Somboro A.M."/>
            <person name="Abia A.L.K."/>
            <person name="Bester L.A."/>
            <person name="Essack S.Y."/>
        </authorList>
    </citation>
    <scope>NUCLEOTIDE SEQUENCE [LARGE SCALE GENOMIC DNA]</scope>
    <source>
        <strain evidence="9 10">SA9</strain>
    </source>
</reference>
<evidence type="ECO:0000313" key="10">
    <source>
        <dbReference type="Proteomes" id="UP000293434"/>
    </source>
</evidence>
<evidence type="ECO:0000313" key="14">
    <source>
        <dbReference type="Proteomes" id="UP000443708"/>
    </source>
</evidence>
<evidence type="ECO:0000313" key="6">
    <source>
        <dbReference type="EMBL" id="CAA6391223.1"/>
    </source>
</evidence>
<dbReference type="RefSeq" id="WP_000833764.1">
    <property type="nucleotide sequence ID" value="NZ_AP025249.1"/>
</dbReference>
<dbReference type="Proteomes" id="UP000443506">
    <property type="component" value="Unassembled WGS sequence"/>
</dbReference>
<evidence type="ECO:0000313" key="8">
    <source>
        <dbReference type="EMBL" id="CAC8238884.1"/>
    </source>
</evidence>
<evidence type="ECO:0000313" key="3">
    <source>
        <dbReference type="EMBL" id="CAA4399408.1"/>
    </source>
</evidence>